<dbReference type="AlphaFoldDB" id="A0A0G4N0V6"/>
<sequence>RRQPQYVLCRRRLARLPRHRRRLPRTPGWQCRRILCAHPPGPGQLLHPQHAPRRPLHPPASRQHTRDFHSTRRPAAHSPVGAR</sequence>
<dbReference type="Proteomes" id="UP000044602">
    <property type="component" value="Unassembled WGS sequence"/>
</dbReference>
<feature type="non-terminal residue" evidence="2">
    <location>
        <position position="1"/>
    </location>
</feature>
<keyword evidence="3" id="KW-1185">Reference proteome</keyword>
<evidence type="ECO:0000256" key="1">
    <source>
        <dbReference type="SAM" id="MobiDB-lite"/>
    </source>
</evidence>
<evidence type="ECO:0000313" key="2">
    <source>
        <dbReference type="EMBL" id="CRK40077.1"/>
    </source>
</evidence>
<reference evidence="2 3" key="1">
    <citation type="submission" date="2015-05" db="EMBL/GenBank/DDBJ databases">
        <authorList>
            <person name="Wang D.B."/>
            <person name="Wang M."/>
        </authorList>
    </citation>
    <scope>NUCLEOTIDE SEQUENCE [LARGE SCALE GENOMIC DNA]</scope>
    <source>
        <strain evidence="2">VL1</strain>
    </source>
</reference>
<dbReference type="EMBL" id="CVQH01026089">
    <property type="protein sequence ID" value="CRK40077.1"/>
    <property type="molecule type" value="Genomic_DNA"/>
</dbReference>
<feature type="region of interest" description="Disordered" evidence="1">
    <location>
        <begin position="39"/>
        <end position="83"/>
    </location>
</feature>
<gene>
    <name evidence="2" type="ORF">BN1708_020671</name>
</gene>
<accession>A0A0G4N0V6</accession>
<protein>
    <submittedName>
        <fullName evidence="2">Uncharacterized protein</fullName>
    </submittedName>
</protein>
<feature type="non-terminal residue" evidence="2">
    <location>
        <position position="83"/>
    </location>
</feature>
<proteinExistence type="predicted"/>
<evidence type="ECO:0000313" key="3">
    <source>
        <dbReference type="Proteomes" id="UP000044602"/>
    </source>
</evidence>
<name>A0A0G4N0V6_VERLO</name>
<organism evidence="2 3">
    <name type="scientific">Verticillium longisporum</name>
    <name type="common">Verticillium dahliae var. longisporum</name>
    <dbReference type="NCBI Taxonomy" id="100787"/>
    <lineage>
        <taxon>Eukaryota</taxon>
        <taxon>Fungi</taxon>
        <taxon>Dikarya</taxon>
        <taxon>Ascomycota</taxon>
        <taxon>Pezizomycotina</taxon>
        <taxon>Sordariomycetes</taxon>
        <taxon>Hypocreomycetidae</taxon>
        <taxon>Glomerellales</taxon>
        <taxon>Plectosphaerellaceae</taxon>
        <taxon>Verticillium</taxon>
    </lineage>
</organism>